<keyword evidence="3" id="KW-1185">Reference proteome</keyword>
<sequence>MSAHEQHCNVIHGAGTQCEHVPPDDDDDDVEPDDHVGSIGEQLHEAYQDGWAAGYTAGIAAEKERRNSRERRNRKLRKLRPRRLT</sequence>
<geneLocation type="plasmid" evidence="2 3">
    <name>pJCM12272</name>
</geneLocation>
<feature type="region of interest" description="Disordered" evidence="1">
    <location>
        <begin position="1"/>
        <end position="44"/>
    </location>
</feature>
<protein>
    <submittedName>
        <fullName evidence="2">Uncharacterized protein</fullName>
    </submittedName>
</protein>
<organism evidence="2 3">
    <name type="scientific">Mycolicibacterium alvei</name>
    <dbReference type="NCBI Taxonomy" id="67081"/>
    <lineage>
        <taxon>Bacteria</taxon>
        <taxon>Bacillati</taxon>
        <taxon>Actinomycetota</taxon>
        <taxon>Actinomycetes</taxon>
        <taxon>Mycobacteriales</taxon>
        <taxon>Mycobacteriaceae</taxon>
        <taxon>Mycolicibacterium</taxon>
    </lineage>
</organism>
<dbReference type="AlphaFoldDB" id="A0A6N4V4N7"/>
<reference evidence="2 3" key="1">
    <citation type="journal article" date="2019" name="Emerg. Microbes Infect.">
        <title>Comprehensive subspecies identification of 175 nontuberculous mycobacteria species based on 7547 genomic profiles.</title>
        <authorList>
            <person name="Matsumoto Y."/>
            <person name="Kinjo T."/>
            <person name="Motooka D."/>
            <person name="Nabeya D."/>
            <person name="Jung N."/>
            <person name="Uechi K."/>
            <person name="Horii T."/>
            <person name="Iida T."/>
            <person name="Fujita J."/>
            <person name="Nakamura S."/>
        </authorList>
    </citation>
    <scope>NUCLEOTIDE SEQUENCE [LARGE SCALE GENOMIC DNA]</scope>
    <source>
        <strain evidence="2 3">JCM 12272</strain>
        <plasmid evidence="2">pJCM12272</plasmid>
    </source>
</reference>
<accession>A0A6N4V4N7</accession>
<name>A0A6N4V4N7_9MYCO</name>
<dbReference type="Proteomes" id="UP000466906">
    <property type="component" value="Plasmid pJCM12272"/>
</dbReference>
<dbReference type="KEGG" id="malv:MALV_56960"/>
<keyword evidence="2" id="KW-0614">Plasmid</keyword>
<evidence type="ECO:0000313" key="3">
    <source>
        <dbReference type="Proteomes" id="UP000466906"/>
    </source>
</evidence>
<dbReference type="EMBL" id="AP022566">
    <property type="protein sequence ID" value="BBX30571.1"/>
    <property type="molecule type" value="Genomic_DNA"/>
</dbReference>
<gene>
    <name evidence="2" type="ORF">MALV_56960</name>
</gene>
<feature type="compositionally biased region" description="Basic residues" evidence="1">
    <location>
        <begin position="68"/>
        <end position="85"/>
    </location>
</feature>
<evidence type="ECO:0000313" key="2">
    <source>
        <dbReference type="EMBL" id="BBX30571.1"/>
    </source>
</evidence>
<evidence type="ECO:0000256" key="1">
    <source>
        <dbReference type="SAM" id="MobiDB-lite"/>
    </source>
</evidence>
<proteinExistence type="predicted"/>
<dbReference type="RefSeq" id="WP_163670629.1">
    <property type="nucleotide sequence ID" value="NZ_AP022566.1"/>
</dbReference>
<feature type="region of interest" description="Disordered" evidence="1">
    <location>
        <begin position="62"/>
        <end position="85"/>
    </location>
</feature>